<protein>
    <submittedName>
        <fullName evidence="2">Uncharacterized protein</fullName>
    </submittedName>
</protein>
<sequence>MEATGTYPLPGSQPVQPQVVSAISIPPPARHDINGVLPTYPTQPLPCTSNANP</sequence>
<feature type="region of interest" description="Disordered" evidence="1">
    <location>
        <begin position="1"/>
        <end position="53"/>
    </location>
</feature>
<accession>A0A317WRV3</accession>
<proteinExistence type="predicted"/>
<organism evidence="2 3">
    <name type="scientific">Aspergillus heteromorphus CBS 117.55</name>
    <dbReference type="NCBI Taxonomy" id="1448321"/>
    <lineage>
        <taxon>Eukaryota</taxon>
        <taxon>Fungi</taxon>
        <taxon>Dikarya</taxon>
        <taxon>Ascomycota</taxon>
        <taxon>Pezizomycotina</taxon>
        <taxon>Eurotiomycetes</taxon>
        <taxon>Eurotiomycetidae</taxon>
        <taxon>Eurotiales</taxon>
        <taxon>Aspergillaceae</taxon>
        <taxon>Aspergillus</taxon>
        <taxon>Aspergillus subgen. Circumdati</taxon>
    </lineage>
</organism>
<reference evidence="2 3" key="1">
    <citation type="submission" date="2016-12" db="EMBL/GenBank/DDBJ databases">
        <title>The genomes of Aspergillus section Nigri reveals drivers in fungal speciation.</title>
        <authorList>
            <consortium name="DOE Joint Genome Institute"/>
            <person name="Vesth T.C."/>
            <person name="Nybo J."/>
            <person name="Theobald S."/>
            <person name="Brandl J."/>
            <person name="Frisvad J.C."/>
            <person name="Nielsen K.F."/>
            <person name="Lyhne E.K."/>
            <person name="Kogle M.E."/>
            <person name="Kuo A."/>
            <person name="Riley R."/>
            <person name="Clum A."/>
            <person name="Nolan M."/>
            <person name="Lipzen A."/>
            <person name="Salamov A."/>
            <person name="Henrissat B."/>
            <person name="Wiebenga A."/>
            <person name="De Vries R.P."/>
            <person name="Grigoriev I.V."/>
            <person name="Mortensen U.H."/>
            <person name="Andersen M.R."/>
            <person name="Baker S.E."/>
        </authorList>
    </citation>
    <scope>NUCLEOTIDE SEQUENCE [LARGE SCALE GENOMIC DNA]</scope>
    <source>
        <strain evidence="2 3">CBS 117.55</strain>
    </source>
</reference>
<dbReference type="EMBL" id="MSFL01000004">
    <property type="protein sequence ID" value="PWY89184.1"/>
    <property type="molecule type" value="Genomic_DNA"/>
</dbReference>
<evidence type="ECO:0000313" key="2">
    <source>
        <dbReference type="EMBL" id="PWY89184.1"/>
    </source>
</evidence>
<dbReference type="VEuPathDB" id="FungiDB:BO70DRAFT_162652"/>
<dbReference type="GeneID" id="37060531"/>
<evidence type="ECO:0000313" key="3">
    <source>
        <dbReference type="Proteomes" id="UP000247233"/>
    </source>
</evidence>
<comment type="caution">
    <text evidence="2">The sequence shown here is derived from an EMBL/GenBank/DDBJ whole genome shotgun (WGS) entry which is preliminary data.</text>
</comment>
<feature type="compositionally biased region" description="Polar residues" evidence="1">
    <location>
        <begin position="40"/>
        <end position="53"/>
    </location>
</feature>
<keyword evidence="3" id="KW-1185">Reference proteome</keyword>
<gene>
    <name evidence="2" type="ORF">BO70DRAFT_162652</name>
</gene>
<dbReference type="AlphaFoldDB" id="A0A317WRV3"/>
<dbReference type="Proteomes" id="UP000247233">
    <property type="component" value="Unassembled WGS sequence"/>
</dbReference>
<evidence type="ECO:0000256" key="1">
    <source>
        <dbReference type="SAM" id="MobiDB-lite"/>
    </source>
</evidence>
<dbReference type="RefSeq" id="XP_025402371.1">
    <property type="nucleotide sequence ID" value="XM_025538294.1"/>
</dbReference>
<name>A0A317WRV3_9EURO</name>